<dbReference type="Gene3D" id="3.40.190.10">
    <property type="entry name" value="Periplasmic binding protein-like II"/>
    <property type="match status" value="1"/>
</dbReference>
<reference evidence="4 6" key="2">
    <citation type="submission" date="2018-12" db="EMBL/GenBank/DDBJ databases">
        <authorList>
            <consortium name="Pathogen Informatics"/>
        </authorList>
    </citation>
    <scope>NUCLEOTIDE SEQUENCE [LARGE SCALE GENOMIC DNA]</scope>
    <source>
        <strain evidence="4 6">NCTC949</strain>
    </source>
</reference>
<dbReference type="Proteomes" id="UP000271380">
    <property type="component" value="Chromosome"/>
</dbReference>
<feature type="chain" id="PRO_5043119987" evidence="1">
    <location>
        <begin position="27"/>
        <end position="532"/>
    </location>
</feature>
<dbReference type="HOGENOM" id="CLU_017028_11_2_11"/>
<dbReference type="GO" id="GO:0015833">
    <property type="term" value="P:peptide transport"/>
    <property type="evidence" value="ECO:0007669"/>
    <property type="project" value="TreeGrafter"/>
</dbReference>
<reference evidence="3 5" key="1">
    <citation type="journal article" date="2015" name="Genome Announc.">
        <title>Complete Genome Sequence of Corynebacterium kutscheri DSM 20755, a Corynebacterial Type Strain with Remarkably Low G+C Content of Chromosomal DNA.</title>
        <authorList>
            <person name="Ruckert C."/>
            <person name="Albersmeier A."/>
            <person name="Winkler A."/>
            <person name="Tauch A."/>
        </authorList>
    </citation>
    <scope>NUCLEOTIDE SEQUENCE [LARGE SCALE GENOMIC DNA]</scope>
    <source>
        <strain evidence="3 5">DSM 20755</strain>
    </source>
</reference>
<feature type="domain" description="Solute-binding protein family 5" evidence="2">
    <location>
        <begin position="100"/>
        <end position="464"/>
    </location>
</feature>
<sequence length="532" mass="57531">MPKASIRKLSALLCALSLGIAACGSADEKARNPSHGQFGYVVNSALVTTNAGSYIGASTDAVLLSTRIYPSAYVLGPKGQMIPNSDLLTTRVLPGIQQQVVYTIANDAVYSDGQPITCDSVLLAFTAGTMPELFDSYLPLMQQVDKVNCTAGAKVATVVFKDGFGSRWRQLFGPGTLLPAHAIAVKAGMSLEELNRALQEKDTSALEQVAQIWKDGFNLSAFDPELQVSAGPFKISSVGSQGEVVLVRNENYFGEAANLASLVVWPRGTDMTEIAAAGDIQVADIDNTENISWFDRDAVDNPYSVVAEPGVQTESLILATAGVFYQPENRRAFASCMDRMSVAKISAQYTGVAVQPVVARTVRWADPAIAGMSDILAPYQEINLEEAKKLSGQTIRIGYVGPDERKAAMVEAIARSCAAAEITVVDASVEGSNLGELSRTHVSQWGYETYTEGTIDAFLTEIDPIYEFASVADQSTDYEKTRAHEQASWEHMETISLATQPRVFITERFVSNVVVNTDRSGIGWNMDRWKEN</sequence>
<evidence type="ECO:0000313" key="4">
    <source>
        <dbReference type="EMBL" id="VEH08617.1"/>
    </source>
</evidence>
<dbReference type="Gene3D" id="3.90.76.10">
    <property type="entry name" value="Dipeptide-binding Protein, Domain 1"/>
    <property type="match status" value="1"/>
</dbReference>
<proteinExistence type="predicted"/>
<keyword evidence="5" id="KW-1185">Reference proteome</keyword>
<dbReference type="InterPro" id="IPR039424">
    <property type="entry name" value="SBP_5"/>
</dbReference>
<dbReference type="PANTHER" id="PTHR30290:SF65">
    <property type="entry name" value="MONOACYL PHOSPHATIDYLINOSITOL TETRAMANNOSIDE-BINDING PROTEIN LPQW-RELATED"/>
    <property type="match status" value="1"/>
</dbReference>
<dbReference type="Proteomes" id="UP000033457">
    <property type="component" value="Chromosome"/>
</dbReference>
<evidence type="ECO:0000313" key="3">
    <source>
        <dbReference type="EMBL" id="AKE41341.1"/>
    </source>
</evidence>
<evidence type="ECO:0000259" key="2">
    <source>
        <dbReference type="Pfam" id="PF00496"/>
    </source>
</evidence>
<dbReference type="EMBL" id="CP011312">
    <property type="protein sequence ID" value="AKE41341.1"/>
    <property type="molecule type" value="Genomic_DNA"/>
</dbReference>
<dbReference type="InterPro" id="IPR000914">
    <property type="entry name" value="SBP_5_dom"/>
</dbReference>
<dbReference type="KEGG" id="cku:UL82_05830"/>
<accession>A0A0F6TD15</accession>
<evidence type="ECO:0000256" key="1">
    <source>
        <dbReference type="SAM" id="SignalP"/>
    </source>
</evidence>
<dbReference type="Pfam" id="PF00496">
    <property type="entry name" value="SBP_bac_5"/>
    <property type="match status" value="1"/>
</dbReference>
<keyword evidence="1" id="KW-0732">Signal</keyword>
<protein>
    <submittedName>
        <fullName evidence="3">Extracellular solute-binding protein, family 5</fullName>
    </submittedName>
    <submittedName>
        <fullName evidence="4">Oligopeptide-binding protein OppA</fullName>
    </submittedName>
</protein>
<organism evidence="3 5">
    <name type="scientific">Corynebacterium kutscheri</name>
    <dbReference type="NCBI Taxonomy" id="35755"/>
    <lineage>
        <taxon>Bacteria</taxon>
        <taxon>Bacillati</taxon>
        <taxon>Actinomycetota</taxon>
        <taxon>Actinomycetes</taxon>
        <taxon>Mycobacteriales</taxon>
        <taxon>Corynebacteriaceae</taxon>
        <taxon>Corynebacterium</taxon>
    </lineage>
</organism>
<dbReference type="Gene3D" id="3.10.105.10">
    <property type="entry name" value="Dipeptide-binding Protein, Domain 3"/>
    <property type="match status" value="1"/>
</dbReference>
<dbReference type="EMBL" id="LR134377">
    <property type="protein sequence ID" value="VEH08617.1"/>
    <property type="molecule type" value="Genomic_DNA"/>
</dbReference>
<evidence type="ECO:0000313" key="6">
    <source>
        <dbReference type="Proteomes" id="UP000271380"/>
    </source>
</evidence>
<dbReference type="AlphaFoldDB" id="A0A0F6TD15"/>
<dbReference type="RefSeq" id="WP_232009528.1">
    <property type="nucleotide sequence ID" value="NZ_CP011312.1"/>
</dbReference>
<dbReference type="STRING" id="35755.UL82_05830"/>
<feature type="signal peptide" evidence="1">
    <location>
        <begin position="1"/>
        <end position="26"/>
    </location>
</feature>
<dbReference type="GO" id="GO:1904680">
    <property type="term" value="F:peptide transmembrane transporter activity"/>
    <property type="evidence" value="ECO:0007669"/>
    <property type="project" value="TreeGrafter"/>
</dbReference>
<name>A0A0F6TD15_9CORY</name>
<dbReference type="PROSITE" id="PS51257">
    <property type="entry name" value="PROKAR_LIPOPROTEIN"/>
    <property type="match status" value="1"/>
</dbReference>
<gene>
    <name evidence="4" type="primary">oppA4</name>
    <name evidence="4" type="ORF">NCTC949_01732</name>
    <name evidence="3" type="ORF">UL82_05830</name>
</gene>
<dbReference type="PANTHER" id="PTHR30290">
    <property type="entry name" value="PERIPLASMIC BINDING COMPONENT OF ABC TRANSPORTER"/>
    <property type="match status" value="1"/>
</dbReference>
<evidence type="ECO:0000313" key="5">
    <source>
        <dbReference type="Proteomes" id="UP000033457"/>
    </source>
</evidence>
<dbReference type="SUPFAM" id="SSF53850">
    <property type="entry name" value="Periplasmic binding protein-like II"/>
    <property type="match status" value="1"/>
</dbReference>